<feature type="non-terminal residue" evidence="1">
    <location>
        <position position="50"/>
    </location>
</feature>
<dbReference type="AlphaFoldDB" id="A0A0B7BZA0"/>
<protein>
    <submittedName>
        <fullName evidence="1">Uncharacterized protein</fullName>
    </submittedName>
</protein>
<accession>A0A0B7BZA0</accession>
<organism evidence="1">
    <name type="scientific">Arion vulgaris</name>
    <dbReference type="NCBI Taxonomy" id="1028688"/>
    <lineage>
        <taxon>Eukaryota</taxon>
        <taxon>Metazoa</taxon>
        <taxon>Spiralia</taxon>
        <taxon>Lophotrochozoa</taxon>
        <taxon>Mollusca</taxon>
        <taxon>Gastropoda</taxon>
        <taxon>Heterobranchia</taxon>
        <taxon>Euthyneura</taxon>
        <taxon>Panpulmonata</taxon>
        <taxon>Eupulmonata</taxon>
        <taxon>Stylommatophora</taxon>
        <taxon>Helicina</taxon>
        <taxon>Arionoidea</taxon>
        <taxon>Arionidae</taxon>
        <taxon>Arion</taxon>
    </lineage>
</organism>
<dbReference type="EMBL" id="HACG01051653">
    <property type="protein sequence ID" value="CEK98524.1"/>
    <property type="molecule type" value="Transcribed_RNA"/>
</dbReference>
<sequence>MPRQACFMQCYFIENLAIYISQKIKDAFQEKKLVLVARKDLRNVVGCVSS</sequence>
<evidence type="ECO:0000313" key="1">
    <source>
        <dbReference type="EMBL" id="CEK98524.1"/>
    </source>
</evidence>
<reference evidence="1" key="1">
    <citation type="submission" date="2014-12" db="EMBL/GenBank/DDBJ databases">
        <title>Insight into the proteome of Arion vulgaris.</title>
        <authorList>
            <person name="Aradska J."/>
            <person name="Bulat T."/>
            <person name="Smidak R."/>
            <person name="Sarate P."/>
            <person name="Gangsoo J."/>
            <person name="Sialana F."/>
            <person name="Bilban M."/>
            <person name="Lubec G."/>
        </authorList>
    </citation>
    <scope>NUCLEOTIDE SEQUENCE</scope>
    <source>
        <tissue evidence="1">Skin</tissue>
    </source>
</reference>
<proteinExistence type="predicted"/>
<gene>
    <name evidence="1" type="primary">ORF218926</name>
</gene>
<name>A0A0B7BZA0_9EUPU</name>